<evidence type="ECO:0000256" key="4">
    <source>
        <dbReference type="ARBA" id="ARBA00022801"/>
    </source>
</evidence>
<organism evidence="7 8">
    <name type="scientific">Microlunatus kandeliicorticis</name>
    <dbReference type="NCBI Taxonomy" id="1759536"/>
    <lineage>
        <taxon>Bacteria</taxon>
        <taxon>Bacillati</taxon>
        <taxon>Actinomycetota</taxon>
        <taxon>Actinomycetes</taxon>
        <taxon>Propionibacteriales</taxon>
        <taxon>Propionibacteriaceae</taxon>
        <taxon>Microlunatus</taxon>
    </lineage>
</organism>
<feature type="domain" description="YqgF/RNase H-like" evidence="6">
    <location>
        <begin position="4"/>
        <end position="114"/>
    </location>
</feature>
<accession>A0A7W3P6J3</accession>
<name>A0A7W3P6J3_9ACTN</name>
<dbReference type="NCBIfam" id="TIGR00250">
    <property type="entry name" value="RNAse_H_YqgF"/>
    <property type="match status" value="1"/>
</dbReference>
<dbReference type="InterPro" id="IPR005227">
    <property type="entry name" value="YqgF"/>
</dbReference>
<dbReference type="Pfam" id="PF03652">
    <property type="entry name" value="RuvX"/>
    <property type="match status" value="1"/>
</dbReference>
<dbReference type="PANTHER" id="PTHR33317:SF4">
    <property type="entry name" value="POLYNUCLEOTIDYL TRANSFERASE, RIBONUCLEASE H-LIKE SUPERFAMILY PROTEIN"/>
    <property type="match status" value="1"/>
</dbReference>
<sequence>MRQGRRLAVDLGDARIGVAASDPGGALAVPVTTVTAGPGELDALVALVAEYEPIEVVVGLPRTLAGDEGIAATKIRRRAEALASRLATDPQLSSAGIPVPSVRLVDERLSTAQAVKQFHQQGIRSRDFRRVIDQAAAQAILEQALDAERAQGVPPGEVVSPG</sequence>
<dbReference type="AlphaFoldDB" id="A0A7W3P6J3"/>
<dbReference type="Proteomes" id="UP000523079">
    <property type="component" value="Unassembled WGS sequence"/>
</dbReference>
<dbReference type="EC" id="3.1.-.-" evidence="5"/>
<dbReference type="RefSeq" id="WP_182560704.1">
    <property type="nucleotide sequence ID" value="NZ_JACGWT010000004.1"/>
</dbReference>
<comment type="function">
    <text evidence="5">Could be a nuclease involved in processing of the 5'-end of pre-16S rRNA.</text>
</comment>
<comment type="subcellular location">
    <subcellularLocation>
        <location evidence="5">Cytoplasm</location>
    </subcellularLocation>
</comment>
<dbReference type="HAMAP" id="MF_00651">
    <property type="entry name" value="Nuclease_YqgF"/>
    <property type="match status" value="1"/>
</dbReference>
<dbReference type="InterPro" id="IPR012337">
    <property type="entry name" value="RNaseH-like_sf"/>
</dbReference>
<dbReference type="Gene3D" id="3.30.420.140">
    <property type="entry name" value="YqgF/RNase H-like domain"/>
    <property type="match status" value="1"/>
</dbReference>
<reference evidence="7 8" key="1">
    <citation type="submission" date="2020-07" db="EMBL/GenBank/DDBJ databases">
        <title>Sequencing the genomes of 1000 actinobacteria strains.</title>
        <authorList>
            <person name="Klenk H.-P."/>
        </authorList>
    </citation>
    <scope>NUCLEOTIDE SEQUENCE [LARGE SCALE GENOMIC DNA]</scope>
    <source>
        <strain evidence="7 8">DSM 100723</strain>
    </source>
</reference>
<dbReference type="EMBL" id="JACGWT010000004">
    <property type="protein sequence ID" value="MBA8795106.1"/>
    <property type="molecule type" value="Genomic_DNA"/>
</dbReference>
<keyword evidence="3 5" id="KW-0540">Nuclease</keyword>
<protein>
    <recommendedName>
        <fullName evidence="5">Putative pre-16S rRNA nuclease</fullName>
        <ecNumber evidence="5">3.1.-.-</ecNumber>
    </recommendedName>
</protein>
<dbReference type="SUPFAM" id="SSF53098">
    <property type="entry name" value="Ribonuclease H-like"/>
    <property type="match status" value="1"/>
</dbReference>
<dbReference type="InterPro" id="IPR006641">
    <property type="entry name" value="YqgF/RNaseH-like_dom"/>
</dbReference>
<evidence type="ECO:0000259" key="6">
    <source>
        <dbReference type="SMART" id="SM00732"/>
    </source>
</evidence>
<keyword evidence="8" id="KW-1185">Reference proteome</keyword>
<dbReference type="PANTHER" id="PTHR33317">
    <property type="entry name" value="POLYNUCLEOTIDYL TRANSFERASE, RIBONUCLEASE H-LIKE SUPERFAMILY PROTEIN"/>
    <property type="match status" value="1"/>
</dbReference>
<dbReference type="InterPro" id="IPR037027">
    <property type="entry name" value="YqgF/RNaseH-like_dom_sf"/>
</dbReference>
<comment type="caution">
    <text evidence="7">The sequence shown here is derived from an EMBL/GenBank/DDBJ whole genome shotgun (WGS) entry which is preliminary data.</text>
</comment>
<dbReference type="GO" id="GO:0005829">
    <property type="term" value="C:cytosol"/>
    <property type="evidence" value="ECO:0007669"/>
    <property type="project" value="TreeGrafter"/>
</dbReference>
<keyword evidence="2 5" id="KW-0690">Ribosome biogenesis</keyword>
<comment type="similarity">
    <text evidence="5">Belongs to the YqgF HJR family.</text>
</comment>
<evidence type="ECO:0000256" key="5">
    <source>
        <dbReference type="HAMAP-Rule" id="MF_00651"/>
    </source>
</evidence>
<evidence type="ECO:0000256" key="3">
    <source>
        <dbReference type="ARBA" id="ARBA00022722"/>
    </source>
</evidence>
<dbReference type="GO" id="GO:0016788">
    <property type="term" value="F:hydrolase activity, acting on ester bonds"/>
    <property type="evidence" value="ECO:0007669"/>
    <property type="project" value="UniProtKB-UniRule"/>
</dbReference>
<keyword evidence="4 5" id="KW-0378">Hydrolase</keyword>
<evidence type="ECO:0000313" key="8">
    <source>
        <dbReference type="Proteomes" id="UP000523079"/>
    </source>
</evidence>
<dbReference type="SMART" id="SM00732">
    <property type="entry name" value="YqgFc"/>
    <property type="match status" value="1"/>
</dbReference>
<proteinExistence type="inferred from homology"/>
<dbReference type="CDD" id="cd16964">
    <property type="entry name" value="YqgF"/>
    <property type="match status" value="1"/>
</dbReference>
<gene>
    <name evidence="7" type="ORF">FHX74_002734</name>
</gene>
<keyword evidence="1 5" id="KW-0963">Cytoplasm</keyword>
<evidence type="ECO:0000256" key="2">
    <source>
        <dbReference type="ARBA" id="ARBA00022517"/>
    </source>
</evidence>
<evidence type="ECO:0000313" key="7">
    <source>
        <dbReference type="EMBL" id="MBA8795106.1"/>
    </source>
</evidence>
<dbReference type="GO" id="GO:0000967">
    <property type="term" value="P:rRNA 5'-end processing"/>
    <property type="evidence" value="ECO:0007669"/>
    <property type="project" value="UniProtKB-UniRule"/>
</dbReference>
<evidence type="ECO:0000256" key="1">
    <source>
        <dbReference type="ARBA" id="ARBA00022490"/>
    </source>
</evidence>
<dbReference type="GO" id="GO:0004518">
    <property type="term" value="F:nuclease activity"/>
    <property type="evidence" value="ECO:0007669"/>
    <property type="project" value="UniProtKB-KW"/>
</dbReference>